<keyword evidence="3" id="KW-0560">Oxidoreductase</keyword>
<dbReference type="PRINTS" id="PR00463">
    <property type="entry name" value="EP450I"/>
</dbReference>
<gene>
    <name evidence="7" type="ORF">TrST_g8667</name>
</gene>
<feature type="region of interest" description="Disordered" evidence="6">
    <location>
        <begin position="277"/>
        <end position="299"/>
    </location>
</feature>
<comment type="cofactor">
    <cofactor evidence="5">
        <name>heme</name>
        <dbReference type="ChEBI" id="CHEBI:30413"/>
    </cofactor>
</comment>
<dbReference type="GO" id="GO:0016705">
    <property type="term" value="F:oxidoreductase activity, acting on paired donors, with incorporation or reduction of molecular oxygen"/>
    <property type="evidence" value="ECO:0007669"/>
    <property type="project" value="InterPro"/>
</dbReference>
<dbReference type="OrthoDB" id="1470350at2759"/>
<evidence type="ECO:0000256" key="1">
    <source>
        <dbReference type="ARBA" id="ARBA00010617"/>
    </source>
</evidence>
<dbReference type="Pfam" id="PF00067">
    <property type="entry name" value="p450"/>
    <property type="match status" value="1"/>
</dbReference>
<keyword evidence="5" id="KW-0349">Heme</keyword>
<comment type="caution">
    <text evidence="7">The sequence shown here is derived from an EMBL/GenBank/DDBJ whole genome shotgun (WGS) entry which is preliminary data.</text>
</comment>
<dbReference type="SUPFAM" id="SSF48264">
    <property type="entry name" value="Cytochrome P450"/>
    <property type="match status" value="1"/>
</dbReference>
<evidence type="ECO:0000313" key="8">
    <source>
        <dbReference type="Proteomes" id="UP001165085"/>
    </source>
</evidence>
<dbReference type="Gene3D" id="1.10.630.10">
    <property type="entry name" value="Cytochrome P450"/>
    <property type="match status" value="1"/>
</dbReference>
<dbReference type="GO" id="GO:0005506">
    <property type="term" value="F:iron ion binding"/>
    <property type="evidence" value="ECO:0007669"/>
    <property type="project" value="InterPro"/>
</dbReference>
<evidence type="ECO:0000256" key="6">
    <source>
        <dbReference type="SAM" id="MobiDB-lite"/>
    </source>
</evidence>
<keyword evidence="4 5" id="KW-0408">Iron</keyword>
<dbReference type="InterPro" id="IPR036396">
    <property type="entry name" value="Cyt_P450_sf"/>
</dbReference>
<evidence type="ECO:0000313" key="7">
    <source>
        <dbReference type="EMBL" id="GMH81093.1"/>
    </source>
</evidence>
<evidence type="ECO:0008006" key="9">
    <source>
        <dbReference type="Google" id="ProtNLM"/>
    </source>
</evidence>
<keyword evidence="2 5" id="KW-0479">Metal-binding</keyword>
<evidence type="ECO:0000256" key="3">
    <source>
        <dbReference type="ARBA" id="ARBA00023002"/>
    </source>
</evidence>
<name>A0A9W7EJC3_9STRA</name>
<dbReference type="EMBL" id="BRXY01000254">
    <property type="protein sequence ID" value="GMH81093.1"/>
    <property type="molecule type" value="Genomic_DNA"/>
</dbReference>
<evidence type="ECO:0000256" key="2">
    <source>
        <dbReference type="ARBA" id="ARBA00022723"/>
    </source>
</evidence>
<dbReference type="InterPro" id="IPR001128">
    <property type="entry name" value="Cyt_P450"/>
</dbReference>
<protein>
    <recommendedName>
        <fullName evidence="9">Cytochrome P450</fullName>
    </recommendedName>
</protein>
<evidence type="ECO:0000256" key="5">
    <source>
        <dbReference type="PIRSR" id="PIRSR602401-1"/>
    </source>
</evidence>
<keyword evidence="8" id="KW-1185">Reference proteome</keyword>
<organism evidence="7 8">
    <name type="scientific">Triparma strigata</name>
    <dbReference type="NCBI Taxonomy" id="1606541"/>
    <lineage>
        <taxon>Eukaryota</taxon>
        <taxon>Sar</taxon>
        <taxon>Stramenopiles</taxon>
        <taxon>Ochrophyta</taxon>
        <taxon>Bolidophyceae</taxon>
        <taxon>Parmales</taxon>
        <taxon>Triparmaceae</taxon>
        <taxon>Triparma</taxon>
    </lineage>
</organism>
<sequence>MDGIRSDPTIFAPLLAIAVVALFTYASRKRSNPTHKVVKFTEVLRQRRPGRILNFHCETAASVYPQTTWEVHIPFNPVMHLTTSAPNVKHLLIDKFDNYPKGAFWRDTFKDLLGDGIFNADGTAWKKQRKVASYEFSAKTLRTFMYDVFSKHSKQALQVMMAEKTSPSSLVDCQEVFARYTLESIGIIGFGCSLGAFEDANVSSSFGGAFNLATLRTADRFVDPLWKVKRLLNVGKEKELKEAIRLIQNFSSKVIAERRLDDDLNEKPDLLSRFMSMSKNSTSDSNRRTTRDRTQSDPNEFEFSDQELYFIIINFVLAGRDTTANSLTWTLWELAKEENRGCVDKIRAENDRLRSEEPGFVGVHDHDLISKSQYLKCVIYEGLRLYPPVPVDIKCAENNDVLPDGTVVNAGDRVMFLIYGMARQKDIWGDDAEVFRPERFLTTDGKFKAPEAWKMPTFLAGKRTCLGKDMAMLSSSIMLLDFLDGFDVSGGEDATMLYDTGLTLWSTTGLNIKVDTRL</sequence>
<dbReference type="GO" id="GO:0004497">
    <property type="term" value="F:monooxygenase activity"/>
    <property type="evidence" value="ECO:0007669"/>
    <property type="project" value="InterPro"/>
</dbReference>
<evidence type="ECO:0000256" key="4">
    <source>
        <dbReference type="ARBA" id="ARBA00023004"/>
    </source>
</evidence>
<comment type="similarity">
    <text evidence="1">Belongs to the cytochrome P450 family.</text>
</comment>
<dbReference type="InterPro" id="IPR002401">
    <property type="entry name" value="Cyt_P450_E_grp-I"/>
</dbReference>
<feature type="binding site" description="axial binding residue" evidence="5">
    <location>
        <position position="465"/>
    </location>
    <ligand>
        <name>heme</name>
        <dbReference type="ChEBI" id="CHEBI:30413"/>
    </ligand>
    <ligandPart>
        <name>Fe</name>
        <dbReference type="ChEBI" id="CHEBI:18248"/>
    </ligandPart>
</feature>
<dbReference type="AlphaFoldDB" id="A0A9W7EJC3"/>
<dbReference type="Proteomes" id="UP001165085">
    <property type="component" value="Unassembled WGS sequence"/>
</dbReference>
<feature type="compositionally biased region" description="Basic and acidic residues" evidence="6">
    <location>
        <begin position="285"/>
        <end position="295"/>
    </location>
</feature>
<dbReference type="PRINTS" id="PR00385">
    <property type="entry name" value="P450"/>
</dbReference>
<accession>A0A9W7EJC3</accession>
<proteinExistence type="inferred from homology"/>
<dbReference type="GO" id="GO:0020037">
    <property type="term" value="F:heme binding"/>
    <property type="evidence" value="ECO:0007669"/>
    <property type="project" value="InterPro"/>
</dbReference>
<reference evidence="8" key="1">
    <citation type="journal article" date="2023" name="Commun. Biol.">
        <title>Genome analysis of Parmales, the sister group of diatoms, reveals the evolutionary specialization of diatoms from phago-mixotrophs to photoautotrophs.</title>
        <authorList>
            <person name="Ban H."/>
            <person name="Sato S."/>
            <person name="Yoshikawa S."/>
            <person name="Yamada K."/>
            <person name="Nakamura Y."/>
            <person name="Ichinomiya M."/>
            <person name="Sato N."/>
            <person name="Blanc-Mathieu R."/>
            <person name="Endo H."/>
            <person name="Kuwata A."/>
            <person name="Ogata H."/>
        </authorList>
    </citation>
    <scope>NUCLEOTIDE SEQUENCE [LARGE SCALE GENOMIC DNA]</scope>
    <source>
        <strain evidence="8">NIES 3701</strain>
    </source>
</reference>
<dbReference type="PANTHER" id="PTHR24296">
    <property type="entry name" value="CYTOCHROME P450"/>
    <property type="match status" value="1"/>
</dbReference>